<protein>
    <submittedName>
        <fullName evidence="1">Uncharacterized protein</fullName>
    </submittedName>
</protein>
<evidence type="ECO:0000313" key="2">
    <source>
        <dbReference type="Proteomes" id="UP000277579"/>
    </source>
</evidence>
<evidence type="ECO:0000313" key="1">
    <source>
        <dbReference type="EMBL" id="RKS26706.1"/>
    </source>
</evidence>
<dbReference type="Proteomes" id="UP000277579">
    <property type="component" value="Unassembled WGS sequence"/>
</dbReference>
<name>A0A495ML78_9FLAO</name>
<accession>A0A495ML78</accession>
<dbReference type="AlphaFoldDB" id="A0A495ML78"/>
<dbReference type="RefSeq" id="WP_121376005.1">
    <property type="nucleotide sequence ID" value="NZ_RBLC01000001.1"/>
</dbReference>
<sequence>MLENILKLEGVHELSNGEQKSIKGNGVIRGGGGDPIIACICPGSGTLVVGHADNCEILTKLLCGTDS</sequence>
<gene>
    <name evidence="1" type="ORF">CLV94_1773</name>
</gene>
<organism evidence="1 2">
    <name type="scientific">Flavobacterium endophyticum</name>
    <dbReference type="NCBI Taxonomy" id="1540163"/>
    <lineage>
        <taxon>Bacteria</taxon>
        <taxon>Pseudomonadati</taxon>
        <taxon>Bacteroidota</taxon>
        <taxon>Flavobacteriia</taxon>
        <taxon>Flavobacteriales</taxon>
        <taxon>Flavobacteriaceae</taxon>
        <taxon>Flavobacterium</taxon>
    </lineage>
</organism>
<comment type="caution">
    <text evidence="1">The sequence shown here is derived from an EMBL/GenBank/DDBJ whole genome shotgun (WGS) entry which is preliminary data.</text>
</comment>
<proteinExistence type="predicted"/>
<reference evidence="1 2" key="1">
    <citation type="submission" date="2018-10" db="EMBL/GenBank/DDBJ databases">
        <title>Genomic Encyclopedia of Archaeal and Bacterial Type Strains, Phase II (KMG-II): from individual species to whole genera.</title>
        <authorList>
            <person name="Goeker M."/>
        </authorList>
    </citation>
    <scope>NUCLEOTIDE SEQUENCE [LARGE SCALE GENOMIC DNA]</scope>
    <source>
        <strain evidence="1 2">DSM 29537</strain>
    </source>
</reference>
<keyword evidence="2" id="KW-1185">Reference proteome</keyword>
<dbReference type="OrthoDB" id="1274341at2"/>
<dbReference type="EMBL" id="RBLC01000001">
    <property type="protein sequence ID" value="RKS26706.1"/>
    <property type="molecule type" value="Genomic_DNA"/>
</dbReference>